<dbReference type="Proteomes" id="UP000001631">
    <property type="component" value="Unassembled WGS sequence"/>
</dbReference>
<keyword evidence="3" id="KW-0576">Peroxisome</keyword>
<dbReference type="GeneID" id="69038950"/>
<dbReference type="InterPro" id="IPR008733">
    <property type="entry name" value="PEX11"/>
</dbReference>
<comment type="subcellular location">
    <subcellularLocation>
        <location evidence="4">Peroxisome membrane</location>
    </subcellularLocation>
</comment>
<dbReference type="PANTHER" id="PTHR12652:SF23">
    <property type="entry name" value="MICROBODY (PEROXISOME) PROLIFERATION PROTEIN PEROXIN 11B (EUROFUNG)"/>
    <property type="match status" value="1"/>
</dbReference>
<keyword evidence="2" id="KW-0472">Membrane</keyword>
<proteinExistence type="predicted"/>
<evidence type="ECO:0000256" key="3">
    <source>
        <dbReference type="ARBA" id="ARBA00023140"/>
    </source>
</evidence>
<dbReference type="GO" id="GO:0005778">
    <property type="term" value="C:peroxisomal membrane"/>
    <property type="evidence" value="ECO:0007669"/>
    <property type="project" value="UniProtKB-SubCell"/>
</dbReference>
<keyword evidence="1" id="KW-0962">Peroxisome biogenesis</keyword>
<name>C0NS04_AJECG</name>
<protein>
    <submittedName>
        <fullName evidence="5">Peroxin 11B</fullName>
    </submittedName>
</protein>
<reference evidence="5" key="1">
    <citation type="submission" date="2009-02" db="EMBL/GenBank/DDBJ databases">
        <title>The Genome Sequence of Ajellomyces capsulatus strain G186AR.</title>
        <authorList>
            <consortium name="The Broad Institute Genome Sequencing Platform"/>
            <person name="Champion M."/>
            <person name="Cuomo C."/>
            <person name="Ma L.-J."/>
            <person name="Henn M.R."/>
            <person name="Sil A."/>
            <person name="Goldman B."/>
            <person name="Young S.K."/>
            <person name="Kodira C.D."/>
            <person name="Zeng Q."/>
            <person name="Koehrsen M."/>
            <person name="Alvarado L."/>
            <person name="Berlin A."/>
            <person name="Borenstein D."/>
            <person name="Chen Z."/>
            <person name="Engels R."/>
            <person name="Freedman E."/>
            <person name="Gellesch M."/>
            <person name="Goldberg J."/>
            <person name="Griggs A."/>
            <person name="Gujja S."/>
            <person name="Heiman D."/>
            <person name="Hepburn T."/>
            <person name="Howarth C."/>
            <person name="Jen D."/>
            <person name="Larson L."/>
            <person name="Lewis B."/>
            <person name="Mehta T."/>
            <person name="Park D."/>
            <person name="Pearson M."/>
            <person name="Roberts A."/>
            <person name="Saif S."/>
            <person name="Shea T."/>
            <person name="Shenoy N."/>
            <person name="Sisk P."/>
            <person name="Stolte C."/>
            <person name="Sykes S."/>
            <person name="Walk T."/>
            <person name="White J."/>
            <person name="Yandava C."/>
            <person name="Klein B."/>
            <person name="McEwen J.G."/>
            <person name="Puccia R."/>
            <person name="Goldman G.H."/>
            <person name="Felipe M.S."/>
            <person name="Nino-Vega G."/>
            <person name="San-Blas G."/>
            <person name="Taylor J."/>
            <person name="Mendoza L."/>
            <person name="Galagan J."/>
            <person name="Nusbaum C."/>
            <person name="Birren B."/>
        </authorList>
    </citation>
    <scope>NUCLEOTIDE SEQUENCE</scope>
    <source>
        <strain evidence="5">G186AR</strain>
    </source>
</reference>
<evidence type="ECO:0000256" key="2">
    <source>
        <dbReference type="ARBA" id="ARBA00023136"/>
    </source>
</evidence>
<evidence type="ECO:0000313" key="5">
    <source>
        <dbReference type="EMBL" id="EEH05670.1"/>
    </source>
</evidence>
<evidence type="ECO:0000256" key="1">
    <source>
        <dbReference type="ARBA" id="ARBA00022593"/>
    </source>
</evidence>
<dbReference type="VEuPathDB" id="FungiDB:I7I50_06207"/>
<gene>
    <name evidence="5" type="ORF">HCBG_05934</name>
</gene>
<accession>C0NS04</accession>
<dbReference type="GO" id="GO:0016559">
    <property type="term" value="P:peroxisome fission"/>
    <property type="evidence" value="ECO:0007669"/>
    <property type="project" value="InterPro"/>
</dbReference>
<dbReference type="PANTHER" id="PTHR12652">
    <property type="entry name" value="PEROXISOMAL BIOGENESIS FACTOR 11"/>
    <property type="match status" value="1"/>
</dbReference>
<keyword evidence="6" id="KW-1185">Reference proteome</keyword>
<evidence type="ECO:0000256" key="4">
    <source>
        <dbReference type="ARBA" id="ARBA00046271"/>
    </source>
</evidence>
<evidence type="ECO:0000313" key="6">
    <source>
        <dbReference type="Proteomes" id="UP000001631"/>
    </source>
</evidence>
<dbReference type="Pfam" id="PF05648">
    <property type="entry name" value="PEX11"/>
    <property type="match status" value="1"/>
</dbReference>
<dbReference type="RefSeq" id="XP_045286151.1">
    <property type="nucleotide sequence ID" value="XM_045432983.1"/>
</dbReference>
<dbReference type="AlphaFoldDB" id="C0NS04"/>
<organism evidence="5 6">
    <name type="scientific">Ajellomyces capsulatus (strain G186AR / H82 / ATCC MYA-2454 / RMSCC 2432)</name>
    <name type="common">Darling's disease fungus</name>
    <name type="synonym">Histoplasma capsulatum</name>
    <dbReference type="NCBI Taxonomy" id="447093"/>
    <lineage>
        <taxon>Eukaryota</taxon>
        <taxon>Fungi</taxon>
        <taxon>Dikarya</taxon>
        <taxon>Ascomycota</taxon>
        <taxon>Pezizomycotina</taxon>
        <taxon>Eurotiomycetes</taxon>
        <taxon>Eurotiomycetidae</taxon>
        <taxon>Onygenales</taxon>
        <taxon>Ajellomycetaceae</taxon>
        <taxon>Histoplasma</taxon>
    </lineage>
</organism>
<dbReference type="InParanoid" id="C0NS04"/>
<dbReference type="HOGENOM" id="CLU_049216_1_1_1"/>
<sequence>MANRHPQSLLKQFTNYTNSGIGLENVLRVIQSICQVISASVASASEAEPWTKAWINLALKAREIKDKRIDCFSHPFSGRRYFRYFQFIDCFERAWAILSGQDPASGRGYVVRTMAVGEWSCLGGYLLLEAFTILDALNIHPTQWAEQVLLESYRFWFYSMVFASVRILWQLLVPPSPPEGQEAKLVNVKQEDEKGDSKVGNKKSFAGASDETVAGSNADMNTVHLLTELVILGCDILIPVQALGWLNVDDVTVGSAAVLSTLLMGKDKWVEVQAQVGALSRGQIGC</sequence>
<dbReference type="EMBL" id="GG663370">
    <property type="protein sequence ID" value="EEH05670.1"/>
    <property type="molecule type" value="Genomic_DNA"/>
</dbReference>